<protein>
    <submittedName>
        <fullName evidence="1">Sodium:proton antiporter</fullName>
    </submittedName>
</protein>
<evidence type="ECO:0000313" key="1">
    <source>
        <dbReference type="EMBL" id="TGY96652.1"/>
    </source>
</evidence>
<reference evidence="1" key="1">
    <citation type="submission" date="2019-04" db="EMBL/GenBank/DDBJ databases">
        <title>Microbes associate with the intestines of laboratory mice.</title>
        <authorList>
            <person name="Navarre W."/>
            <person name="Wong E."/>
            <person name="Huang K."/>
            <person name="Tropini C."/>
            <person name="Ng K."/>
            <person name="Yu B."/>
        </authorList>
    </citation>
    <scope>NUCLEOTIDE SEQUENCE</scope>
    <source>
        <strain evidence="1">NM01_1-7b</strain>
    </source>
</reference>
<dbReference type="EMBL" id="SRYA01000014">
    <property type="protein sequence ID" value="TGY96652.1"/>
    <property type="molecule type" value="Genomic_DNA"/>
</dbReference>
<accession>A0AC61RXP1</accession>
<evidence type="ECO:0000313" key="2">
    <source>
        <dbReference type="Proteomes" id="UP000304953"/>
    </source>
</evidence>
<gene>
    <name evidence="1" type="ORF">E5329_08810</name>
</gene>
<proteinExistence type="predicted"/>
<name>A0AC61RXP1_9FIRM</name>
<organism evidence="1 2">
    <name type="scientific">Petralouisia muris</name>
    <dbReference type="NCBI Taxonomy" id="3032872"/>
    <lineage>
        <taxon>Bacteria</taxon>
        <taxon>Bacillati</taxon>
        <taxon>Bacillota</taxon>
        <taxon>Clostridia</taxon>
        <taxon>Lachnospirales</taxon>
        <taxon>Lachnospiraceae</taxon>
        <taxon>Petralouisia</taxon>
    </lineage>
</organism>
<sequence length="423" mass="45754">MNTFLINTVILLALVVTLGYLNEKVTRFPDEIALMMFSIVIGGVLVISGIAFQGTESAMKFLSGLKYFDLEKFLMEGVLCFMLFAGSCHMRLLDFKTHARTISLLAVAATFLGAVFYGLLFYGAGKLIGLSMTLPVCLMFGSIVAPTDPIAATSILKKFNLPSGISFIMEGESLLNDGVGVALFVFFSGMVTAQKSGGFFQVMAKELLGAVLVGIFVTTVCFYIFRHTKDEARQIFASLLAVSLSYLLCENFEFSGAIASVVCGVLFSALRNYREFKGEALSLEQFDNFWSVLDTLLNSVLYVMLGLSFIHILQMPHVLVLSLAAILANLIGRAGSLGISVLFTGPLPDGYDKISFIKLLTWGGLRGGLSVALAMSAGSMVDENTCNIIMGGTYAIVFFTTVIQGMTMPRVYQNIQKGIGKKG</sequence>
<keyword evidence="2" id="KW-1185">Reference proteome</keyword>
<comment type="caution">
    <text evidence="1">The sequence shown here is derived from an EMBL/GenBank/DDBJ whole genome shotgun (WGS) entry which is preliminary data.</text>
</comment>
<dbReference type="Proteomes" id="UP000304953">
    <property type="component" value="Unassembled WGS sequence"/>
</dbReference>